<evidence type="ECO:0000313" key="2">
    <source>
        <dbReference type="EMBL" id="MBU9722364.1"/>
    </source>
</evidence>
<reference evidence="2 3" key="1">
    <citation type="submission" date="2021-06" db="EMBL/GenBank/DDBJ databases">
        <title>Bacillus sp. RD4P76, an endophyte from a halophyte.</title>
        <authorList>
            <person name="Sun J.-Q."/>
        </authorList>
    </citation>
    <scope>NUCLEOTIDE SEQUENCE [LARGE SCALE GENOMIC DNA]</scope>
    <source>
        <strain evidence="2 3">JCM 17098</strain>
    </source>
</reference>
<evidence type="ECO:0000256" key="1">
    <source>
        <dbReference type="SAM" id="Phobius"/>
    </source>
</evidence>
<evidence type="ECO:0000313" key="3">
    <source>
        <dbReference type="Proteomes" id="UP000790580"/>
    </source>
</evidence>
<gene>
    <name evidence="2" type="ORF">KS407_13075</name>
</gene>
<keyword evidence="1" id="KW-1133">Transmembrane helix</keyword>
<keyword evidence="1" id="KW-0472">Membrane</keyword>
<accession>A0ABS6JUX0</accession>
<keyword evidence="3" id="KW-1185">Reference proteome</keyword>
<name>A0ABS6JUX0_9BACI</name>
<dbReference type="Proteomes" id="UP000790580">
    <property type="component" value="Unassembled WGS sequence"/>
</dbReference>
<feature type="transmembrane region" description="Helical" evidence="1">
    <location>
        <begin position="41"/>
        <end position="62"/>
    </location>
</feature>
<protein>
    <submittedName>
        <fullName evidence="2">Uncharacterized protein</fullName>
    </submittedName>
</protein>
<keyword evidence="1" id="KW-0812">Transmembrane</keyword>
<dbReference type="RefSeq" id="WP_088077266.1">
    <property type="nucleotide sequence ID" value="NZ_JAHQCR010000051.1"/>
</dbReference>
<organism evidence="2 3">
    <name type="scientific">Evansella alkalicola</name>
    <dbReference type="NCBI Taxonomy" id="745819"/>
    <lineage>
        <taxon>Bacteria</taxon>
        <taxon>Bacillati</taxon>
        <taxon>Bacillota</taxon>
        <taxon>Bacilli</taxon>
        <taxon>Bacillales</taxon>
        <taxon>Bacillaceae</taxon>
        <taxon>Evansella</taxon>
    </lineage>
</organism>
<comment type="caution">
    <text evidence="2">The sequence shown here is derived from an EMBL/GenBank/DDBJ whole genome shotgun (WGS) entry which is preliminary data.</text>
</comment>
<feature type="transmembrane region" description="Helical" evidence="1">
    <location>
        <begin position="7"/>
        <end position="29"/>
    </location>
</feature>
<dbReference type="EMBL" id="JAHQCR010000051">
    <property type="protein sequence ID" value="MBU9722364.1"/>
    <property type="molecule type" value="Genomic_DNA"/>
</dbReference>
<sequence>MKKVIIGTIFVSVMTLLSVSIYYSFFSWVRYNNKPQFVPDFYFWGIVLFFIVVTFLFGKYVLKIKKSTSVVTAVLLATSIIYADSKIDDEYGHIFNDYYQYYPNESLLSFGKYTEIEGNFFTIIRTLNADGISVEKISGNNGDQQLGKQKIYLVDGEYYIVFDWEELVVTETANKKEISVILEEQVGEEILSIIKMQGNFLTARLGTGQIKNYSLRVKNNQIELNPI</sequence>
<proteinExistence type="predicted"/>